<keyword evidence="3 6" id="KW-0812">Transmembrane</keyword>
<evidence type="ECO:0000256" key="1">
    <source>
        <dbReference type="ARBA" id="ARBA00004141"/>
    </source>
</evidence>
<feature type="transmembrane region" description="Helical" evidence="6">
    <location>
        <begin position="514"/>
        <end position="534"/>
    </location>
</feature>
<dbReference type="InterPro" id="IPR004814">
    <property type="entry name" value="Oligopep_transpt"/>
</dbReference>
<evidence type="ECO:0000256" key="6">
    <source>
        <dbReference type="SAM" id="Phobius"/>
    </source>
</evidence>
<dbReference type="Proteomes" id="UP000665020">
    <property type="component" value="Chromosome"/>
</dbReference>
<feature type="transmembrane region" description="Helical" evidence="6">
    <location>
        <begin position="338"/>
        <end position="357"/>
    </location>
</feature>
<keyword evidence="4 6" id="KW-1133">Transmembrane helix</keyword>
<feature type="transmembrane region" description="Helical" evidence="6">
    <location>
        <begin position="540"/>
        <end position="560"/>
    </location>
</feature>
<organism evidence="7 8">
    <name type="scientific">Iocasia fonsfrigidae</name>
    <dbReference type="NCBI Taxonomy" id="2682810"/>
    <lineage>
        <taxon>Bacteria</taxon>
        <taxon>Bacillati</taxon>
        <taxon>Bacillota</taxon>
        <taxon>Clostridia</taxon>
        <taxon>Halanaerobiales</taxon>
        <taxon>Halanaerobiaceae</taxon>
        <taxon>Iocasia</taxon>
    </lineage>
</organism>
<sequence>MVDKEIKGLDSNAYEAIPGEEYQPYIAAEKVMPEFTLTSVILGIIMTVIFGAANAYLGLKVGMTVTASVPAAVVSMGVIRGILKKNSILENNMVQTISSAGESVAAGVIFTIPALIIWGMDPSIFKMFLMALLGGMVGVLFMIPLRKHLIVGEHGKLPYPEGTACAEVLVAGEKGGVGTKTVFAGLGAGALYKILAEAKGFNIWPTSVEWSIPGVKGAAVGMDVLPSLLGVGFIIGPKISALMLSGGIMGWLVLIPIIALLGANSGTVIFPAEVPISQLGFWGIWDNYIRYIGAGAVALGGVISLIKALPTIWSSFKAALSGLAEDINIEKKRTTEDLSIKSVLLIAVAIIILIAIMPQIPVGIWGAIFVLIFGFFFVTVSSRIVGIVGSSSNPASGMTIATLLFTTALFKALGWSGETGMVAALSVGAIVCIAIAVAGDTSQDLKTGFLVGATPKKQQIGEMLGVLISALAIGYVLLLLHGAYTIGSKELAAPQATLMSMVVEGVMKGTLPWSLIFVGAFTALIVELFGIGSLPFAVGLYLPIHLTTPIMVGGIIRGILDRQKDKNKAAFAQKRERGVLYASGLIAGDAVMGVILAIFAYAEISFGFKTTALGPIWGLIFFALVVITLIYNSILSKNNSLEDNTNLSV</sequence>
<feature type="transmembrane region" description="Helical" evidence="6">
    <location>
        <begin position="124"/>
        <end position="143"/>
    </location>
</feature>
<dbReference type="NCBIfam" id="TIGR00728">
    <property type="entry name" value="OPT_sfam"/>
    <property type="match status" value="1"/>
</dbReference>
<accession>A0A8A7KAS6</accession>
<gene>
    <name evidence="7" type="ORF">GM661_13400</name>
</gene>
<dbReference type="Pfam" id="PF03169">
    <property type="entry name" value="OPT"/>
    <property type="match status" value="1"/>
</dbReference>
<name>A0A8A7KAS6_9FIRM</name>
<feature type="transmembrane region" description="Helical" evidence="6">
    <location>
        <begin position="248"/>
        <end position="268"/>
    </location>
</feature>
<feature type="transmembrane region" description="Helical" evidence="6">
    <location>
        <begin position="460"/>
        <end position="479"/>
    </location>
</feature>
<dbReference type="EMBL" id="CP046640">
    <property type="protein sequence ID" value="QTL98886.1"/>
    <property type="molecule type" value="Genomic_DNA"/>
</dbReference>
<feature type="transmembrane region" description="Helical" evidence="6">
    <location>
        <begin position="421"/>
        <end position="439"/>
    </location>
</feature>
<dbReference type="NCBIfam" id="TIGR00733">
    <property type="entry name" value="OPT family oligopeptide transporter"/>
    <property type="match status" value="1"/>
</dbReference>
<dbReference type="AlphaFoldDB" id="A0A8A7KAS6"/>
<protein>
    <submittedName>
        <fullName evidence="7">Oligopeptide transporter, OPT family</fullName>
    </submittedName>
</protein>
<evidence type="ECO:0000313" key="8">
    <source>
        <dbReference type="Proteomes" id="UP000665020"/>
    </source>
</evidence>
<feature type="transmembrane region" description="Helical" evidence="6">
    <location>
        <begin position="363"/>
        <end position="385"/>
    </location>
</feature>
<feature type="transmembrane region" description="Helical" evidence="6">
    <location>
        <begin position="63"/>
        <end position="83"/>
    </location>
</feature>
<dbReference type="GO" id="GO:0016020">
    <property type="term" value="C:membrane"/>
    <property type="evidence" value="ECO:0007669"/>
    <property type="project" value="UniProtKB-SubCell"/>
</dbReference>
<evidence type="ECO:0000256" key="4">
    <source>
        <dbReference type="ARBA" id="ARBA00022989"/>
    </source>
</evidence>
<proteinExistence type="predicted"/>
<comment type="subcellular location">
    <subcellularLocation>
        <location evidence="1">Membrane</location>
        <topology evidence="1">Multi-pass membrane protein</topology>
    </subcellularLocation>
</comment>
<dbReference type="InterPro" id="IPR004813">
    <property type="entry name" value="OPT"/>
</dbReference>
<dbReference type="GO" id="GO:0035673">
    <property type="term" value="F:oligopeptide transmembrane transporter activity"/>
    <property type="evidence" value="ECO:0007669"/>
    <property type="project" value="InterPro"/>
</dbReference>
<evidence type="ECO:0000256" key="5">
    <source>
        <dbReference type="ARBA" id="ARBA00023136"/>
    </source>
</evidence>
<keyword evidence="5 6" id="KW-0472">Membrane</keyword>
<feature type="transmembrane region" description="Helical" evidence="6">
    <location>
        <begin position="397"/>
        <end position="415"/>
    </location>
</feature>
<feature type="transmembrane region" description="Helical" evidence="6">
    <location>
        <begin position="95"/>
        <end position="118"/>
    </location>
</feature>
<dbReference type="PANTHER" id="PTHR31645:SF0">
    <property type="entry name" value="OLIGOPEPTIDE TRANSPORTER YGL114W-RELATED"/>
    <property type="match status" value="1"/>
</dbReference>
<evidence type="ECO:0000256" key="2">
    <source>
        <dbReference type="ARBA" id="ARBA00022448"/>
    </source>
</evidence>
<reference evidence="7" key="1">
    <citation type="submission" date="2019-12" db="EMBL/GenBank/DDBJ databases">
        <authorList>
            <person name="zhang j."/>
            <person name="sun C.M."/>
        </authorList>
    </citation>
    <scope>NUCLEOTIDE SEQUENCE</scope>
    <source>
        <strain evidence="7">NS-1</strain>
    </source>
</reference>
<keyword evidence="2" id="KW-0813">Transport</keyword>
<feature type="transmembrane region" description="Helical" evidence="6">
    <location>
        <begin position="35"/>
        <end position="57"/>
    </location>
</feature>
<dbReference type="PANTHER" id="PTHR31645">
    <property type="entry name" value="OLIGOPEPTIDE TRANSPORTER YGL114W-RELATED"/>
    <property type="match status" value="1"/>
</dbReference>
<dbReference type="RefSeq" id="WP_230867285.1">
    <property type="nucleotide sequence ID" value="NZ_CP046640.1"/>
</dbReference>
<feature type="transmembrane region" description="Helical" evidence="6">
    <location>
        <begin position="614"/>
        <end position="634"/>
    </location>
</feature>
<dbReference type="InterPro" id="IPR045035">
    <property type="entry name" value="YSL-like"/>
</dbReference>
<feature type="transmembrane region" description="Helical" evidence="6">
    <location>
        <begin position="288"/>
        <end position="309"/>
    </location>
</feature>
<dbReference type="KEGG" id="ifn:GM661_13400"/>
<evidence type="ECO:0000256" key="3">
    <source>
        <dbReference type="ARBA" id="ARBA00022692"/>
    </source>
</evidence>
<evidence type="ECO:0000313" key="7">
    <source>
        <dbReference type="EMBL" id="QTL98886.1"/>
    </source>
</evidence>
<keyword evidence="8" id="KW-1185">Reference proteome</keyword>
<feature type="transmembrane region" description="Helical" evidence="6">
    <location>
        <begin position="580"/>
        <end position="602"/>
    </location>
</feature>